<accession>A0A368YC70</accession>
<dbReference type="InterPro" id="IPR020449">
    <property type="entry name" value="Tscrpt_reg_AraC-type_HTH"/>
</dbReference>
<feature type="modified residue" description="4-aspartylphosphate" evidence="4">
    <location>
        <position position="55"/>
    </location>
</feature>
<dbReference type="Proteomes" id="UP000252585">
    <property type="component" value="Unassembled WGS sequence"/>
</dbReference>
<feature type="domain" description="Response regulatory" evidence="6">
    <location>
        <begin position="3"/>
        <end position="120"/>
    </location>
</feature>
<dbReference type="PANTHER" id="PTHR43280">
    <property type="entry name" value="ARAC-FAMILY TRANSCRIPTIONAL REGULATOR"/>
    <property type="match status" value="1"/>
</dbReference>
<evidence type="ECO:0000256" key="4">
    <source>
        <dbReference type="PROSITE-ProRule" id="PRU00169"/>
    </source>
</evidence>
<dbReference type="InterPro" id="IPR011006">
    <property type="entry name" value="CheY-like_superfamily"/>
</dbReference>
<dbReference type="PROSITE" id="PS01124">
    <property type="entry name" value="HTH_ARAC_FAMILY_2"/>
    <property type="match status" value="1"/>
</dbReference>
<dbReference type="RefSeq" id="WP_114351220.1">
    <property type="nucleotide sequence ID" value="NZ_QPJJ01000001.1"/>
</dbReference>
<dbReference type="Pfam" id="PF00072">
    <property type="entry name" value="Response_reg"/>
    <property type="match status" value="1"/>
</dbReference>
<keyword evidence="2" id="KW-0238">DNA-binding</keyword>
<proteinExistence type="predicted"/>
<evidence type="ECO:0000256" key="1">
    <source>
        <dbReference type="ARBA" id="ARBA00023015"/>
    </source>
</evidence>
<evidence type="ECO:0000259" key="5">
    <source>
        <dbReference type="PROSITE" id="PS01124"/>
    </source>
</evidence>
<dbReference type="PRINTS" id="PR00032">
    <property type="entry name" value="HTHARAC"/>
</dbReference>
<dbReference type="GO" id="GO:0000160">
    <property type="term" value="P:phosphorelay signal transduction system"/>
    <property type="evidence" value="ECO:0007669"/>
    <property type="project" value="InterPro"/>
</dbReference>
<feature type="domain" description="HTH araC/xylS-type" evidence="5">
    <location>
        <begin position="361"/>
        <end position="459"/>
    </location>
</feature>
<dbReference type="SUPFAM" id="SSF52172">
    <property type="entry name" value="CheY-like"/>
    <property type="match status" value="1"/>
</dbReference>
<dbReference type="InterPro" id="IPR018060">
    <property type="entry name" value="HTH_AraC"/>
</dbReference>
<dbReference type="GO" id="GO:0043565">
    <property type="term" value="F:sequence-specific DNA binding"/>
    <property type="evidence" value="ECO:0007669"/>
    <property type="project" value="InterPro"/>
</dbReference>
<dbReference type="PROSITE" id="PS00041">
    <property type="entry name" value="HTH_ARAC_FAMILY_1"/>
    <property type="match status" value="1"/>
</dbReference>
<keyword evidence="8" id="KW-1185">Reference proteome</keyword>
<dbReference type="EMBL" id="QPJJ01000001">
    <property type="protein sequence ID" value="RCW77279.1"/>
    <property type="molecule type" value="Genomic_DNA"/>
</dbReference>
<organism evidence="7 8">
    <name type="scientific">Saliterribacillus persicus</name>
    <dbReference type="NCBI Taxonomy" id="930114"/>
    <lineage>
        <taxon>Bacteria</taxon>
        <taxon>Bacillati</taxon>
        <taxon>Bacillota</taxon>
        <taxon>Bacilli</taxon>
        <taxon>Bacillales</taxon>
        <taxon>Bacillaceae</taxon>
        <taxon>Saliterribacillus</taxon>
    </lineage>
</organism>
<evidence type="ECO:0000256" key="2">
    <source>
        <dbReference type="ARBA" id="ARBA00023125"/>
    </source>
</evidence>
<dbReference type="InterPro" id="IPR009057">
    <property type="entry name" value="Homeodomain-like_sf"/>
</dbReference>
<keyword evidence="1" id="KW-0805">Transcription regulation</keyword>
<dbReference type="SMART" id="SM00342">
    <property type="entry name" value="HTH_ARAC"/>
    <property type="match status" value="1"/>
</dbReference>
<dbReference type="CDD" id="cd17536">
    <property type="entry name" value="REC_YesN-like"/>
    <property type="match status" value="1"/>
</dbReference>
<dbReference type="Pfam" id="PF12833">
    <property type="entry name" value="HTH_18"/>
    <property type="match status" value="1"/>
</dbReference>
<dbReference type="SMART" id="SM00448">
    <property type="entry name" value="REC"/>
    <property type="match status" value="1"/>
</dbReference>
<dbReference type="PANTHER" id="PTHR43280:SF28">
    <property type="entry name" value="HTH-TYPE TRANSCRIPTIONAL ACTIVATOR RHAS"/>
    <property type="match status" value="1"/>
</dbReference>
<name>A0A368YC70_9BACI</name>
<protein>
    <submittedName>
        <fullName evidence="7">Two-component system response regulator YesN</fullName>
    </submittedName>
</protein>
<keyword evidence="3" id="KW-0804">Transcription</keyword>
<dbReference type="PROSITE" id="PS50110">
    <property type="entry name" value="RESPONSE_REGULATORY"/>
    <property type="match status" value="1"/>
</dbReference>
<dbReference type="GO" id="GO:0003700">
    <property type="term" value="F:DNA-binding transcription factor activity"/>
    <property type="evidence" value="ECO:0007669"/>
    <property type="project" value="InterPro"/>
</dbReference>
<evidence type="ECO:0000256" key="3">
    <source>
        <dbReference type="ARBA" id="ARBA00023163"/>
    </source>
</evidence>
<gene>
    <name evidence="7" type="ORF">DFR57_101148</name>
</gene>
<dbReference type="AlphaFoldDB" id="A0A368YC70"/>
<dbReference type="Gene3D" id="1.10.10.60">
    <property type="entry name" value="Homeodomain-like"/>
    <property type="match status" value="2"/>
</dbReference>
<dbReference type="InterPro" id="IPR018062">
    <property type="entry name" value="HTH_AraC-typ_CS"/>
</dbReference>
<evidence type="ECO:0000313" key="7">
    <source>
        <dbReference type="EMBL" id="RCW77279.1"/>
    </source>
</evidence>
<comment type="caution">
    <text evidence="7">The sequence shown here is derived from an EMBL/GenBank/DDBJ whole genome shotgun (WGS) entry which is preliminary data.</text>
</comment>
<sequence length="463" mass="53815">MIRVLLVEDDKLVRKSLISSFNWEAFDMKVVGDAKHGEKALEFLETENVDLIITDLAMPIMSGTELIRKVKEKYPAIHVVVLSLHRDFDYIQEAMRLGAIDYIAKVELDNEQMDKTLKRIHDRIKMDEDPIMTTGKTDIEAVNKGYLVITDEEIDKYERNLRNTFQTASMLVLGVNVLYVDYDLDASKLKEQISSTIHSNEQVLLVEIDSENKLEVNELESFVRKYKDSILFYEVEQKGFLSFFTLKSANLIRRRASNEDVQKLKEELISLKWCRSDELLERTLYDLKELGLAKSKLMGLLLLTIHECRRIYADILSIDLTLPDEFSSWVEVESWFKETKEIINQKLFYTSVSEETTACIIEAIQIIEKKINISITANEIAKDVNMSRSYFSMCFKQVVGNTFNEYVRIARIRKAKNFLLFTSEKVSVISEKVGYADVKYFSKVFKKSTGFLPSEYRKQQKEE</sequence>
<dbReference type="SUPFAM" id="SSF46689">
    <property type="entry name" value="Homeodomain-like"/>
    <property type="match status" value="2"/>
</dbReference>
<evidence type="ECO:0000259" key="6">
    <source>
        <dbReference type="PROSITE" id="PS50110"/>
    </source>
</evidence>
<dbReference type="OrthoDB" id="9788446at2"/>
<reference evidence="7 8" key="1">
    <citation type="submission" date="2018-07" db="EMBL/GenBank/DDBJ databases">
        <title>Genomic Encyclopedia of Type Strains, Phase IV (KMG-IV): sequencing the most valuable type-strain genomes for metagenomic binning, comparative biology and taxonomic classification.</title>
        <authorList>
            <person name="Goeker M."/>
        </authorList>
    </citation>
    <scope>NUCLEOTIDE SEQUENCE [LARGE SCALE GENOMIC DNA]</scope>
    <source>
        <strain evidence="7 8">DSM 27696</strain>
    </source>
</reference>
<dbReference type="InterPro" id="IPR001789">
    <property type="entry name" value="Sig_transdc_resp-reg_receiver"/>
</dbReference>
<keyword evidence="4" id="KW-0597">Phosphoprotein</keyword>
<evidence type="ECO:0000313" key="8">
    <source>
        <dbReference type="Proteomes" id="UP000252585"/>
    </source>
</evidence>
<dbReference type="Gene3D" id="3.40.50.2300">
    <property type="match status" value="1"/>
</dbReference>